<keyword evidence="3" id="KW-1185">Reference proteome</keyword>
<keyword evidence="1" id="KW-1133">Transmembrane helix</keyword>
<evidence type="ECO:0000313" key="2">
    <source>
        <dbReference type="EMBL" id="KAI7738824.1"/>
    </source>
</evidence>
<evidence type="ECO:0000313" key="3">
    <source>
        <dbReference type="Proteomes" id="UP001206925"/>
    </source>
</evidence>
<dbReference type="Proteomes" id="UP001206925">
    <property type="component" value="Unassembled WGS sequence"/>
</dbReference>
<feature type="transmembrane region" description="Helical" evidence="1">
    <location>
        <begin position="12"/>
        <end position="32"/>
    </location>
</feature>
<evidence type="ECO:0000256" key="1">
    <source>
        <dbReference type="SAM" id="Phobius"/>
    </source>
</evidence>
<feature type="non-terminal residue" evidence="2">
    <location>
        <position position="82"/>
    </location>
</feature>
<keyword evidence="1" id="KW-0472">Membrane</keyword>
<proteinExistence type="predicted"/>
<accession>A0AAD5CCC1</accession>
<feature type="non-terminal residue" evidence="2">
    <location>
        <position position="1"/>
    </location>
</feature>
<name>A0AAD5CCC1_AMBAR</name>
<dbReference type="AlphaFoldDB" id="A0AAD5CCC1"/>
<organism evidence="2 3">
    <name type="scientific">Ambrosia artemisiifolia</name>
    <name type="common">Common ragweed</name>
    <dbReference type="NCBI Taxonomy" id="4212"/>
    <lineage>
        <taxon>Eukaryota</taxon>
        <taxon>Viridiplantae</taxon>
        <taxon>Streptophyta</taxon>
        <taxon>Embryophyta</taxon>
        <taxon>Tracheophyta</taxon>
        <taxon>Spermatophyta</taxon>
        <taxon>Magnoliopsida</taxon>
        <taxon>eudicotyledons</taxon>
        <taxon>Gunneridae</taxon>
        <taxon>Pentapetalae</taxon>
        <taxon>asterids</taxon>
        <taxon>campanulids</taxon>
        <taxon>Asterales</taxon>
        <taxon>Asteraceae</taxon>
        <taxon>Asteroideae</taxon>
        <taxon>Heliantheae alliance</taxon>
        <taxon>Heliantheae</taxon>
        <taxon>Ambrosia</taxon>
    </lineage>
</organism>
<keyword evidence="1" id="KW-0812">Transmembrane</keyword>
<comment type="caution">
    <text evidence="2">The sequence shown here is derived from an EMBL/GenBank/DDBJ whole genome shotgun (WGS) entry which is preliminary data.</text>
</comment>
<reference evidence="2" key="1">
    <citation type="submission" date="2022-06" db="EMBL/GenBank/DDBJ databases">
        <title>Uncovering the hologenomic basis of an extraordinary plant invasion.</title>
        <authorList>
            <person name="Bieker V.C."/>
            <person name="Martin M.D."/>
            <person name="Gilbert T."/>
            <person name="Hodgins K."/>
            <person name="Battlay P."/>
            <person name="Petersen B."/>
            <person name="Wilson J."/>
        </authorList>
    </citation>
    <scope>NUCLEOTIDE SEQUENCE</scope>
    <source>
        <strain evidence="2">AA19_3_7</strain>
        <tissue evidence="2">Leaf</tissue>
    </source>
</reference>
<protein>
    <submittedName>
        <fullName evidence="2">Uncharacterized protein</fullName>
    </submittedName>
</protein>
<gene>
    <name evidence="2" type="ORF">M8C21_007361</name>
</gene>
<sequence length="82" mass="8770">TDPLHPSFHSDWLGVVVVASALILLVVVPSSAKLNMVGRRLPVDAFRNQEKCAVVFLASDCFRKGEVGPVCSAATTTRLGTF</sequence>
<dbReference type="EMBL" id="JAMZMK010008715">
    <property type="protein sequence ID" value="KAI7738824.1"/>
    <property type="molecule type" value="Genomic_DNA"/>
</dbReference>